<gene>
    <name evidence="1" type="ORF">KPSA1_03976</name>
</gene>
<comment type="caution">
    <text evidence="1">The sequence shown here is derived from an EMBL/GenBank/DDBJ whole genome shotgun (WGS) entry which is preliminary data.</text>
</comment>
<reference evidence="1 2" key="1">
    <citation type="submission" date="2018-04" db="EMBL/GenBank/DDBJ databases">
        <title>Draft genome sequence of Pseudomonas syringae pv. actinidiae biovar 1 strains isolated from kiwifruit in Kagawa prefecture.</title>
        <authorList>
            <person name="Tabuchi M."/>
            <person name="Saito M."/>
            <person name="Fujiwara S."/>
            <person name="Sasa N."/>
            <person name="Akimitsu K."/>
            <person name="Gomi K."/>
            <person name="Konishi-Sugita S."/>
            <person name="Hamano K."/>
            <person name="Kataoka I."/>
        </authorList>
    </citation>
    <scope>NUCLEOTIDE SEQUENCE [LARGE SCALE GENOMIC DNA]</scope>
    <source>
        <strain evidence="1 2">MAFF212206</strain>
    </source>
</reference>
<accession>A0A2V0QCX1</accession>
<sequence length="60" mass="6242">MAGSAKPLNNHDPGPICSSCRGWGGLVGKQVQSGGNVTFALHDRVEHLAVSCALLNQRSV</sequence>
<evidence type="ECO:0000313" key="2">
    <source>
        <dbReference type="Proteomes" id="UP000247480"/>
    </source>
</evidence>
<evidence type="ECO:0000313" key="1">
    <source>
        <dbReference type="EMBL" id="GBH10557.1"/>
    </source>
</evidence>
<dbReference type="Proteomes" id="UP000247480">
    <property type="component" value="Unassembled WGS sequence"/>
</dbReference>
<protein>
    <submittedName>
        <fullName evidence="1">Uncharacterized protein</fullName>
    </submittedName>
</protein>
<organism evidence="1 2">
    <name type="scientific">Pseudomonas syringae pv. actinidiae</name>
    <dbReference type="NCBI Taxonomy" id="103796"/>
    <lineage>
        <taxon>Bacteria</taxon>
        <taxon>Pseudomonadati</taxon>
        <taxon>Pseudomonadota</taxon>
        <taxon>Gammaproteobacteria</taxon>
        <taxon>Pseudomonadales</taxon>
        <taxon>Pseudomonadaceae</taxon>
        <taxon>Pseudomonas</taxon>
        <taxon>Pseudomonas syringae</taxon>
    </lineage>
</organism>
<proteinExistence type="predicted"/>
<dbReference type="AlphaFoldDB" id="A0A2V0QCX1"/>
<dbReference type="EMBL" id="BGJZ01000191">
    <property type="protein sequence ID" value="GBH10557.1"/>
    <property type="molecule type" value="Genomic_DNA"/>
</dbReference>
<name>A0A2V0QCX1_PSESF</name>